<dbReference type="PANTHER" id="PTHR30203">
    <property type="entry name" value="OUTER MEMBRANE CATION EFFLUX PROTEIN"/>
    <property type="match status" value="1"/>
</dbReference>
<accession>A0A840TPL3</accession>
<dbReference type="AlphaFoldDB" id="A0A840TPL3"/>
<sequence>MKSLVCSTRLVLLCVLLSTSLLSAQTPPADTLRLTRPQAEARFLEKNVLLVAEKLNIEQSEALIRQARLWPNPSVSVEEVNLWATRNQLSLGEELPPYFNNVGRNRQVAVQLEQVLLTAGKRRKQVALEEVSRDRAITYFEDLLRNLKVELRQSLVELQYLQLYQAVFADQITQTQQLLTSYERQTAIGNINRAEVVRLKALVLELTNESVDVQKQIHGIQRELVVLLNLPAPTYLVLDTADFIPDLTRLEGTSAQALVERALAARPDLTGAQQDITYQTRLVDYERALRKPDLTVGINYDRGGNFLKNFIGFGVGMDLPVFNRNQGNIKYAQLGVQKSELLRSEKKRQIEAEVLASFKNLQTNVRFYTAIEPTYEDELDRLLQSYTANFRNRNVSMLEYLDFFEAYLDNKKTIINARKELSQTYEELQYVVGAEL</sequence>
<protein>
    <submittedName>
        <fullName evidence="3">Cobalt-zinc-cadmium efflux system outer membrane protein</fullName>
    </submittedName>
</protein>
<dbReference type="EMBL" id="JACHGF010000001">
    <property type="protein sequence ID" value="MBB5281990.1"/>
    <property type="molecule type" value="Genomic_DNA"/>
</dbReference>
<dbReference type="RefSeq" id="WP_184169388.1">
    <property type="nucleotide sequence ID" value="NZ_JACHGF010000001.1"/>
</dbReference>
<evidence type="ECO:0000256" key="1">
    <source>
        <dbReference type="ARBA" id="ARBA00007613"/>
    </source>
</evidence>
<dbReference type="Gene3D" id="1.20.1600.10">
    <property type="entry name" value="Outer membrane efflux proteins (OEP)"/>
    <property type="match status" value="1"/>
</dbReference>
<name>A0A840TPL3_9BACT</name>
<reference evidence="3 4" key="1">
    <citation type="submission" date="2020-08" db="EMBL/GenBank/DDBJ databases">
        <title>Genomic Encyclopedia of Type Strains, Phase IV (KMG-IV): sequencing the most valuable type-strain genomes for metagenomic binning, comparative biology and taxonomic classification.</title>
        <authorList>
            <person name="Goeker M."/>
        </authorList>
    </citation>
    <scope>NUCLEOTIDE SEQUENCE [LARGE SCALE GENOMIC DNA]</scope>
    <source>
        <strain evidence="3 4">DSM 105074</strain>
    </source>
</reference>
<comment type="similarity">
    <text evidence="1">Belongs to the outer membrane factor (OMF) (TC 1.B.17) family.</text>
</comment>
<keyword evidence="4" id="KW-1185">Reference proteome</keyword>
<dbReference type="InterPro" id="IPR003423">
    <property type="entry name" value="OMP_efflux"/>
</dbReference>
<dbReference type="PANTHER" id="PTHR30203:SF23">
    <property type="entry name" value="OUTER MEMBRANE EFFLUX PROTEIN"/>
    <property type="match status" value="1"/>
</dbReference>
<gene>
    <name evidence="3" type="ORF">HNQ92_000111</name>
</gene>
<dbReference type="GO" id="GO:0015562">
    <property type="term" value="F:efflux transmembrane transporter activity"/>
    <property type="evidence" value="ECO:0007669"/>
    <property type="project" value="InterPro"/>
</dbReference>
<dbReference type="SUPFAM" id="SSF56954">
    <property type="entry name" value="Outer membrane efflux proteins (OEP)"/>
    <property type="match status" value="1"/>
</dbReference>
<feature type="chain" id="PRO_5032984625" evidence="2">
    <location>
        <begin position="25"/>
        <end position="436"/>
    </location>
</feature>
<dbReference type="Pfam" id="PF02321">
    <property type="entry name" value="OEP"/>
    <property type="match status" value="2"/>
</dbReference>
<comment type="caution">
    <text evidence="3">The sequence shown here is derived from an EMBL/GenBank/DDBJ whole genome shotgun (WGS) entry which is preliminary data.</text>
</comment>
<organism evidence="3 4">
    <name type="scientific">Rhabdobacter roseus</name>
    <dbReference type="NCBI Taxonomy" id="1655419"/>
    <lineage>
        <taxon>Bacteria</taxon>
        <taxon>Pseudomonadati</taxon>
        <taxon>Bacteroidota</taxon>
        <taxon>Cytophagia</taxon>
        <taxon>Cytophagales</taxon>
        <taxon>Cytophagaceae</taxon>
        <taxon>Rhabdobacter</taxon>
    </lineage>
</organism>
<dbReference type="Proteomes" id="UP000557307">
    <property type="component" value="Unassembled WGS sequence"/>
</dbReference>
<dbReference type="InterPro" id="IPR010131">
    <property type="entry name" value="MdtP/NodT-like"/>
</dbReference>
<proteinExistence type="inferred from homology"/>
<keyword evidence="2" id="KW-0732">Signal</keyword>
<evidence type="ECO:0000313" key="4">
    <source>
        <dbReference type="Proteomes" id="UP000557307"/>
    </source>
</evidence>
<feature type="signal peptide" evidence="2">
    <location>
        <begin position="1"/>
        <end position="24"/>
    </location>
</feature>
<evidence type="ECO:0000313" key="3">
    <source>
        <dbReference type="EMBL" id="MBB5281990.1"/>
    </source>
</evidence>
<evidence type="ECO:0000256" key="2">
    <source>
        <dbReference type="SAM" id="SignalP"/>
    </source>
</evidence>